<dbReference type="SUPFAM" id="SSF53597">
    <property type="entry name" value="Dihydrofolate reductase-like"/>
    <property type="match status" value="1"/>
</dbReference>
<dbReference type="PROSITE" id="PS51330">
    <property type="entry name" value="DHFR_2"/>
    <property type="match status" value="1"/>
</dbReference>
<feature type="domain" description="DHFR" evidence="7">
    <location>
        <begin position="2"/>
        <end position="165"/>
    </location>
</feature>
<protein>
    <recommendedName>
        <fullName evidence="3">dihydrofolate reductase</fullName>
        <ecNumber evidence="3">1.5.1.3</ecNumber>
    </recommendedName>
</protein>
<evidence type="ECO:0000256" key="5">
    <source>
        <dbReference type="ARBA" id="ARBA00022857"/>
    </source>
</evidence>
<dbReference type="PANTHER" id="PTHR48069">
    <property type="entry name" value="DIHYDROFOLATE REDUCTASE"/>
    <property type="match status" value="1"/>
</dbReference>
<dbReference type="InterPro" id="IPR024072">
    <property type="entry name" value="DHFR-like_dom_sf"/>
</dbReference>
<name>A0ABX7SAE4_9BACT</name>
<dbReference type="PRINTS" id="PR00070">
    <property type="entry name" value="DHFR"/>
</dbReference>
<accession>A0ABX7SAE4</accession>
<dbReference type="CDD" id="cd00209">
    <property type="entry name" value="DHFR"/>
    <property type="match status" value="1"/>
</dbReference>
<dbReference type="Pfam" id="PF00186">
    <property type="entry name" value="DHFR_1"/>
    <property type="match status" value="1"/>
</dbReference>
<evidence type="ECO:0000256" key="1">
    <source>
        <dbReference type="ARBA" id="ARBA00004903"/>
    </source>
</evidence>
<dbReference type="InterPro" id="IPR012259">
    <property type="entry name" value="DHFR"/>
</dbReference>
<dbReference type="Proteomes" id="UP000671862">
    <property type="component" value="Chromosome"/>
</dbReference>
<dbReference type="Gene3D" id="3.40.430.10">
    <property type="entry name" value="Dihydrofolate Reductase, subunit A"/>
    <property type="match status" value="1"/>
</dbReference>
<keyword evidence="4" id="KW-0554">One-carbon metabolism</keyword>
<dbReference type="PANTHER" id="PTHR48069:SF3">
    <property type="entry name" value="DIHYDROFOLATE REDUCTASE"/>
    <property type="match status" value="1"/>
</dbReference>
<proteinExistence type="inferred from homology"/>
<keyword evidence="9" id="KW-1185">Reference proteome</keyword>
<evidence type="ECO:0000313" key="8">
    <source>
        <dbReference type="EMBL" id="QTA38388.1"/>
    </source>
</evidence>
<gene>
    <name evidence="8" type="ORF">JYK00_02365</name>
</gene>
<evidence type="ECO:0000313" key="9">
    <source>
        <dbReference type="Proteomes" id="UP000671862"/>
    </source>
</evidence>
<evidence type="ECO:0000256" key="4">
    <source>
        <dbReference type="ARBA" id="ARBA00022563"/>
    </source>
</evidence>
<comment type="pathway">
    <text evidence="1">Cofactor biosynthesis; tetrahydrofolate biosynthesis; 5,6,7,8-tetrahydrofolate from 7,8-dihydrofolate: step 1/1.</text>
</comment>
<sequence length="165" mass="18855">MKLFVVLVMDIFGGIARVENDPIDWSSKEDKEHFKEITMEAGTIIMGRKTFESIGRPLPGRLNVVLTTKNYEDYDNVIFLKGSPEDIIQQLEEREIRTAAIIGGAKVVKEFFPYVDTIYITIEPLILENSLKLDLPITRKLKLESIAVLNERGALLLKYQVKKDK</sequence>
<dbReference type="EC" id="1.5.1.3" evidence="3"/>
<dbReference type="RefSeq" id="WP_207567107.1">
    <property type="nucleotide sequence ID" value="NZ_CP071446.1"/>
</dbReference>
<evidence type="ECO:0000256" key="6">
    <source>
        <dbReference type="ARBA" id="ARBA00023002"/>
    </source>
</evidence>
<reference evidence="8 9" key="1">
    <citation type="submission" date="2021-03" db="EMBL/GenBank/DDBJ databases">
        <title>Thermosipho ferrireducens sp.nov., an anaerobic thermophilic iron-reducing bacterium isolated from a deep-sea hydrothermal sulfide deposits.</title>
        <authorList>
            <person name="Zeng X."/>
            <person name="Chen Y."/>
            <person name="Shao Z."/>
        </authorList>
    </citation>
    <scope>NUCLEOTIDE SEQUENCE [LARGE SCALE GENOMIC DNA]</scope>
    <source>
        <strain evidence="8 9">JL129W03</strain>
    </source>
</reference>
<keyword evidence="5" id="KW-0521">NADP</keyword>
<keyword evidence="6" id="KW-0560">Oxidoreductase</keyword>
<dbReference type="InterPro" id="IPR001796">
    <property type="entry name" value="DHFR_dom"/>
</dbReference>
<organism evidence="8 9">
    <name type="scientific">Thermosipho ferrireducens</name>
    <dbReference type="NCBI Taxonomy" id="2571116"/>
    <lineage>
        <taxon>Bacteria</taxon>
        <taxon>Thermotogati</taxon>
        <taxon>Thermotogota</taxon>
        <taxon>Thermotogae</taxon>
        <taxon>Thermotogales</taxon>
        <taxon>Fervidobacteriaceae</taxon>
        <taxon>Thermosipho</taxon>
    </lineage>
</organism>
<evidence type="ECO:0000256" key="3">
    <source>
        <dbReference type="ARBA" id="ARBA00012856"/>
    </source>
</evidence>
<dbReference type="EMBL" id="CP071446">
    <property type="protein sequence ID" value="QTA38388.1"/>
    <property type="molecule type" value="Genomic_DNA"/>
</dbReference>
<evidence type="ECO:0000256" key="2">
    <source>
        <dbReference type="ARBA" id="ARBA00009539"/>
    </source>
</evidence>
<comment type="similarity">
    <text evidence="2">Belongs to the dihydrofolate reductase family.</text>
</comment>
<evidence type="ECO:0000259" key="7">
    <source>
        <dbReference type="PROSITE" id="PS51330"/>
    </source>
</evidence>